<feature type="domain" description="Gfo/Idh/MocA-like oxidoreductase C-terminal" evidence="4">
    <location>
        <begin position="133"/>
        <end position="342"/>
    </location>
</feature>
<dbReference type="InterPro" id="IPR036291">
    <property type="entry name" value="NAD(P)-bd_dom_sf"/>
</dbReference>
<dbReference type="SUPFAM" id="SSF55347">
    <property type="entry name" value="Glyceraldehyde-3-phosphate dehydrogenase-like, C-terminal domain"/>
    <property type="match status" value="1"/>
</dbReference>
<dbReference type="Pfam" id="PF01408">
    <property type="entry name" value="GFO_IDH_MocA"/>
    <property type="match status" value="1"/>
</dbReference>
<comment type="caution">
    <text evidence="5">The sequence shown here is derived from an EMBL/GenBank/DDBJ whole genome shotgun (WGS) entry which is preliminary data.</text>
</comment>
<dbReference type="Gene3D" id="3.40.50.720">
    <property type="entry name" value="NAD(P)-binding Rossmann-like Domain"/>
    <property type="match status" value="1"/>
</dbReference>
<feature type="domain" description="Gfo/Idh/MocA-like oxidoreductase N-terminal" evidence="3">
    <location>
        <begin position="4"/>
        <end position="121"/>
    </location>
</feature>
<dbReference type="PANTHER" id="PTHR43708:SF5">
    <property type="entry name" value="CONSERVED EXPRESSED OXIDOREDUCTASE (EUROFUNG)-RELATED"/>
    <property type="match status" value="1"/>
</dbReference>
<dbReference type="InterPro" id="IPR004104">
    <property type="entry name" value="Gfo/Idh/MocA-like_OxRdtase_C"/>
</dbReference>
<evidence type="ECO:0008006" key="7">
    <source>
        <dbReference type="Google" id="ProtNLM"/>
    </source>
</evidence>
<protein>
    <recommendedName>
        <fullName evidence="7">Oxidoreductase</fullName>
    </recommendedName>
</protein>
<proteinExistence type="inferred from homology"/>
<dbReference type="SUPFAM" id="SSF51735">
    <property type="entry name" value="NAD(P)-binding Rossmann-fold domains"/>
    <property type="match status" value="1"/>
</dbReference>
<dbReference type="PANTHER" id="PTHR43708">
    <property type="entry name" value="CONSERVED EXPRESSED OXIDOREDUCTASE (EUROFUNG)"/>
    <property type="match status" value="1"/>
</dbReference>
<dbReference type="EMBL" id="MAAO01000008">
    <property type="protein sequence ID" value="OUR95233.1"/>
    <property type="molecule type" value="Genomic_DNA"/>
</dbReference>
<organism evidence="5 6">
    <name type="scientific">Halobacteriovorax marinus</name>
    <dbReference type="NCBI Taxonomy" id="97084"/>
    <lineage>
        <taxon>Bacteria</taxon>
        <taxon>Pseudomonadati</taxon>
        <taxon>Bdellovibrionota</taxon>
        <taxon>Bacteriovoracia</taxon>
        <taxon>Bacteriovoracales</taxon>
        <taxon>Halobacteriovoraceae</taxon>
        <taxon>Halobacteriovorax</taxon>
    </lineage>
</organism>
<dbReference type="GO" id="GO:0000166">
    <property type="term" value="F:nucleotide binding"/>
    <property type="evidence" value="ECO:0007669"/>
    <property type="project" value="InterPro"/>
</dbReference>
<evidence type="ECO:0000259" key="3">
    <source>
        <dbReference type="Pfam" id="PF01408"/>
    </source>
</evidence>
<dbReference type="AlphaFoldDB" id="A0A1Y5F3R3"/>
<dbReference type="InterPro" id="IPR051317">
    <property type="entry name" value="Gfo/Idh/MocA_oxidoreduct"/>
</dbReference>
<sequence>MKNVNVAIIGFGVSGRYFHAPFLLAHKGFTIKSVLSSRKDEIESLLPGITVVTDLEDILNDESIDLVINCGPTHLHFEHTKACLLKDKHVVVEKPFVTNSSDGRELIDIAKERELILSVYHNRRFDGDFLTLKELINSKKLGEIKQFESHYDRIRPVARPERWREQAGAGSGIFFDLGSHLIDQTLSLFGSPKEVFADICNQKDGVGATDYFHVIFYYDKLRVILHGSSFTDSSARFKLLGDKGSYIKYGLDPQEDSLRAGALPTDSDFGLEPSESFGKLKSFESGEEIAFETVRGSYRSFYELIHGNLSGESDELPVSAASALRVVELIEKCLVSSSEKRIVISEANPS</sequence>
<evidence type="ECO:0000256" key="2">
    <source>
        <dbReference type="ARBA" id="ARBA00023002"/>
    </source>
</evidence>
<comment type="similarity">
    <text evidence="1">Belongs to the Gfo/Idh/MocA family.</text>
</comment>
<keyword evidence="2" id="KW-0560">Oxidoreductase</keyword>
<evidence type="ECO:0000259" key="4">
    <source>
        <dbReference type="Pfam" id="PF02894"/>
    </source>
</evidence>
<reference evidence="6" key="1">
    <citation type="journal article" date="2017" name="Proc. Natl. Acad. Sci. U.S.A.">
        <title>Simulation of Deepwater Horizon oil plume reveals substrate specialization within a complex community of hydrocarbon-degraders.</title>
        <authorList>
            <person name="Hu P."/>
            <person name="Dubinsky E.A."/>
            <person name="Probst A.J."/>
            <person name="Wang J."/>
            <person name="Sieber C.M.K."/>
            <person name="Tom L.M."/>
            <person name="Gardinali P."/>
            <person name="Banfield J.F."/>
            <person name="Atlas R.M."/>
            <person name="Andersen G.L."/>
        </authorList>
    </citation>
    <scope>NUCLEOTIDE SEQUENCE [LARGE SCALE GENOMIC DNA]</scope>
</reference>
<evidence type="ECO:0000256" key="1">
    <source>
        <dbReference type="ARBA" id="ARBA00010928"/>
    </source>
</evidence>
<name>A0A1Y5F3R3_9BACT</name>
<dbReference type="Pfam" id="PF02894">
    <property type="entry name" value="GFO_IDH_MocA_C"/>
    <property type="match status" value="1"/>
</dbReference>
<dbReference type="Gene3D" id="3.30.360.10">
    <property type="entry name" value="Dihydrodipicolinate Reductase, domain 2"/>
    <property type="match status" value="1"/>
</dbReference>
<dbReference type="GO" id="GO:0016491">
    <property type="term" value="F:oxidoreductase activity"/>
    <property type="evidence" value="ECO:0007669"/>
    <property type="project" value="UniProtKB-KW"/>
</dbReference>
<evidence type="ECO:0000313" key="5">
    <source>
        <dbReference type="EMBL" id="OUR95233.1"/>
    </source>
</evidence>
<dbReference type="InterPro" id="IPR000683">
    <property type="entry name" value="Gfo/Idh/MocA-like_OxRdtase_N"/>
</dbReference>
<accession>A0A1Y5F3R3</accession>
<dbReference type="Proteomes" id="UP000196531">
    <property type="component" value="Unassembled WGS sequence"/>
</dbReference>
<gene>
    <name evidence="5" type="ORF">A9Q84_15435</name>
</gene>
<evidence type="ECO:0000313" key="6">
    <source>
        <dbReference type="Proteomes" id="UP000196531"/>
    </source>
</evidence>